<dbReference type="InterPro" id="IPR003838">
    <property type="entry name" value="ABC3_permease_C"/>
</dbReference>
<feature type="transmembrane region" description="Helical" evidence="7">
    <location>
        <begin position="336"/>
        <end position="359"/>
    </location>
</feature>
<proteinExistence type="inferred from homology"/>
<evidence type="ECO:0000256" key="6">
    <source>
        <dbReference type="ARBA" id="ARBA00038076"/>
    </source>
</evidence>
<dbReference type="EMBL" id="JAROKN010000066">
    <property type="protein sequence ID" value="MDF9279232.1"/>
    <property type="molecule type" value="Genomic_DNA"/>
</dbReference>
<evidence type="ECO:0000256" key="5">
    <source>
        <dbReference type="ARBA" id="ARBA00023136"/>
    </source>
</evidence>
<dbReference type="Pfam" id="PF02687">
    <property type="entry name" value="FtsX"/>
    <property type="match status" value="1"/>
</dbReference>
<evidence type="ECO:0000256" key="3">
    <source>
        <dbReference type="ARBA" id="ARBA00022692"/>
    </source>
</evidence>
<evidence type="ECO:0000313" key="10">
    <source>
        <dbReference type="Proteomes" id="UP001220456"/>
    </source>
</evidence>
<comment type="similarity">
    <text evidence="6">Belongs to the ABC-4 integral membrane protein family.</text>
</comment>
<gene>
    <name evidence="9" type="ORF">P4U43_15690</name>
</gene>
<keyword evidence="2" id="KW-1003">Cell membrane</keyword>
<keyword evidence="4 7" id="KW-1133">Transmembrane helix</keyword>
<keyword evidence="10" id="KW-1185">Reference proteome</keyword>
<comment type="subcellular location">
    <subcellularLocation>
        <location evidence="1">Cell membrane</location>
        <topology evidence="1">Multi-pass membrane protein</topology>
    </subcellularLocation>
</comment>
<dbReference type="RefSeq" id="WP_318533040.1">
    <property type="nucleotide sequence ID" value="NZ_JAROKN010000066.1"/>
</dbReference>
<accession>A0ABT6CYW6</accession>
<dbReference type="PANTHER" id="PTHR30572">
    <property type="entry name" value="MEMBRANE COMPONENT OF TRANSPORTER-RELATED"/>
    <property type="match status" value="1"/>
</dbReference>
<dbReference type="InterPro" id="IPR050250">
    <property type="entry name" value="Macrolide_Exporter_MacB"/>
</dbReference>
<comment type="caution">
    <text evidence="9">The sequence shown here is derived from an EMBL/GenBank/DDBJ whole genome shotgun (WGS) entry which is preliminary data.</text>
</comment>
<keyword evidence="3 7" id="KW-0812">Transmembrane</keyword>
<feature type="transmembrane region" description="Helical" evidence="7">
    <location>
        <begin position="237"/>
        <end position="264"/>
    </location>
</feature>
<evidence type="ECO:0000256" key="2">
    <source>
        <dbReference type="ARBA" id="ARBA00022475"/>
    </source>
</evidence>
<evidence type="ECO:0000259" key="8">
    <source>
        <dbReference type="Pfam" id="PF02687"/>
    </source>
</evidence>
<feature type="non-terminal residue" evidence="9">
    <location>
        <position position="1"/>
    </location>
</feature>
<evidence type="ECO:0000256" key="7">
    <source>
        <dbReference type="SAM" id="Phobius"/>
    </source>
</evidence>
<evidence type="ECO:0000313" key="9">
    <source>
        <dbReference type="EMBL" id="MDF9279232.1"/>
    </source>
</evidence>
<feature type="domain" description="ABC3 transporter permease C-terminal" evidence="8">
    <location>
        <begin position="241"/>
        <end position="356"/>
    </location>
</feature>
<feature type="transmembrane region" description="Helical" evidence="7">
    <location>
        <begin position="285"/>
        <end position="316"/>
    </location>
</feature>
<keyword evidence="5 7" id="KW-0472">Membrane</keyword>
<sequence>LVPVAALIVGLAVVLFSGVLLSTFGEGVTDAAQADVGADLRVQGPPFSVEQVEEIRSVEGVASVAAVTDLGTLRAETGGRQTKDVNLLAADPGAVLSVQEDLAGAFPPALLNALEGDASDGALPVIASPALELAEGTAIELRYRGTSVDAEVVGIGPEDVVFSASSVWMLVGEQAIGSVQERTFEPSVLLADLHDGAASEAVMDAVADIAGVPVSQQTPEQQVERTLESASGRGLQLGLWAVIGAMAALCSLTIVMTSVVNAPARNRLIALLRTLGFPPRRDGALMLWELGPITGAAVLAGTALGLVLPLVILGAIDLSAFTGGAVEPALALNPLLLLGLLTAFLVVVLVSVAGAVAAGRRQRLAAVLRMTDT</sequence>
<protein>
    <recommendedName>
        <fullName evidence="8">ABC3 transporter permease C-terminal domain-containing protein</fullName>
    </recommendedName>
</protein>
<evidence type="ECO:0000256" key="4">
    <source>
        <dbReference type="ARBA" id="ARBA00022989"/>
    </source>
</evidence>
<reference evidence="9 10" key="1">
    <citation type="journal article" date="2023" name="Int. J. Syst. Evol. Microbiol.">
        <title>Arthrobacter vasquezii sp. nov., isolated from a soil sample from Union Glacier, Antarctica.</title>
        <authorList>
            <person name="Valenzuela-Ibaceta F."/>
            <person name="Carrasco V."/>
            <person name="Lagos-Moraga S."/>
            <person name="Dietz-Vargas C."/>
            <person name="Navarro C.A."/>
            <person name="Perez-Donoso J.M."/>
        </authorList>
    </citation>
    <scope>NUCLEOTIDE SEQUENCE [LARGE SCALE GENOMIC DNA]</scope>
    <source>
        <strain evidence="9 10">EH-1B-1</strain>
    </source>
</reference>
<name>A0ABT6CYW6_9MICC</name>
<organism evidence="9 10">
    <name type="scientific">Arthrobacter vasquezii</name>
    <dbReference type="NCBI Taxonomy" id="2977629"/>
    <lineage>
        <taxon>Bacteria</taxon>
        <taxon>Bacillati</taxon>
        <taxon>Actinomycetota</taxon>
        <taxon>Actinomycetes</taxon>
        <taxon>Micrococcales</taxon>
        <taxon>Micrococcaceae</taxon>
        <taxon>Arthrobacter</taxon>
    </lineage>
</organism>
<evidence type="ECO:0000256" key="1">
    <source>
        <dbReference type="ARBA" id="ARBA00004651"/>
    </source>
</evidence>
<dbReference type="PANTHER" id="PTHR30572:SF4">
    <property type="entry name" value="ABC TRANSPORTER PERMEASE YTRF"/>
    <property type="match status" value="1"/>
</dbReference>
<dbReference type="Proteomes" id="UP001220456">
    <property type="component" value="Unassembled WGS sequence"/>
</dbReference>